<dbReference type="Proteomes" id="UP001179280">
    <property type="component" value="Unassembled WGS sequence"/>
</dbReference>
<comment type="caution">
    <text evidence="1">The sequence shown here is derived from an EMBL/GenBank/DDBJ whole genome shotgun (WGS) entry which is preliminary data.</text>
</comment>
<gene>
    <name evidence="1" type="ORF">JOC54_003105</name>
</gene>
<name>A0ABS2SX65_9BACI</name>
<protein>
    <submittedName>
        <fullName evidence="1">Uncharacterized protein</fullName>
    </submittedName>
</protein>
<dbReference type="SUPFAM" id="SSF109604">
    <property type="entry name" value="HD-domain/PDEase-like"/>
    <property type="match status" value="1"/>
</dbReference>
<accession>A0ABS2SX65</accession>
<dbReference type="RefSeq" id="WP_204467067.1">
    <property type="nucleotide sequence ID" value="NZ_JAFBCV010000010.1"/>
</dbReference>
<sequence>MNHMVSNLMERALLIANIAHQGQTDLKGCPYILYLLQVMHQLEDTEQKIVALLMDSFRIGHFSRGELASWGMPEHILAAVDALIHDPNEESEAFVQRCRENELAYVVKLKELEEKINLYQQLISTGSLNVLEHIHHLHSEVNLLNLLQFDDSKHKNEERESSEPAKE</sequence>
<proteinExistence type="predicted"/>
<dbReference type="EMBL" id="JAFBCV010000010">
    <property type="protein sequence ID" value="MBM7839825.1"/>
    <property type="molecule type" value="Genomic_DNA"/>
</dbReference>
<evidence type="ECO:0000313" key="2">
    <source>
        <dbReference type="Proteomes" id="UP001179280"/>
    </source>
</evidence>
<keyword evidence="2" id="KW-1185">Reference proteome</keyword>
<dbReference type="Gene3D" id="1.10.3210.10">
    <property type="entry name" value="Hypothetical protein af1432"/>
    <property type="match status" value="1"/>
</dbReference>
<organism evidence="1 2">
    <name type="scientific">Shouchella xiaoxiensis</name>
    <dbReference type="NCBI Taxonomy" id="766895"/>
    <lineage>
        <taxon>Bacteria</taxon>
        <taxon>Bacillati</taxon>
        <taxon>Bacillota</taxon>
        <taxon>Bacilli</taxon>
        <taxon>Bacillales</taxon>
        <taxon>Bacillaceae</taxon>
        <taxon>Shouchella</taxon>
    </lineage>
</organism>
<reference evidence="1" key="1">
    <citation type="submission" date="2021-01" db="EMBL/GenBank/DDBJ databases">
        <title>Genomic Encyclopedia of Type Strains, Phase IV (KMG-IV): sequencing the most valuable type-strain genomes for metagenomic binning, comparative biology and taxonomic classification.</title>
        <authorList>
            <person name="Goeker M."/>
        </authorList>
    </citation>
    <scope>NUCLEOTIDE SEQUENCE</scope>
    <source>
        <strain evidence="1">DSM 21943</strain>
    </source>
</reference>
<evidence type="ECO:0000313" key="1">
    <source>
        <dbReference type="EMBL" id="MBM7839825.1"/>
    </source>
</evidence>